<reference evidence="1" key="2">
    <citation type="submission" date="2023-05" db="EMBL/GenBank/DDBJ databases">
        <authorList>
            <consortium name="Lawrence Berkeley National Laboratory"/>
            <person name="Steindorff A."/>
            <person name="Hensen N."/>
            <person name="Bonometti L."/>
            <person name="Westerberg I."/>
            <person name="Brannstrom I.O."/>
            <person name="Guillou S."/>
            <person name="Cros-Aarteil S."/>
            <person name="Calhoun S."/>
            <person name="Haridas S."/>
            <person name="Kuo A."/>
            <person name="Mondo S."/>
            <person name="Pangilinan J."/>
            <person name="Riley R."/>
            <person name="Labutti K."/>
            <person name="Andreopoulos B."/>
            <person name="Lipzen A."/>
            <person name="Chen C."/>
            <person name="Yanf M."/>
            <person name="Daum C."/>
            <person name="Ng V."/>
            <person name="Clum A."/>
            <person name="Ohm R."/>
            <person name="Martin F."/>
            <person name="Silar P."/>
            <person name="Natvig D."/>
            <person name="Lalanne C."/>
            <person name="Gautier V."/>
            <person name="Ament-Velasquez S.L."/>
            <person name="Kruys A."/>
            <person name="Hutchinson M.I."/>
            <person name="Powell A.J."/>
            <person name="Barry K."/>
            <person name="Miller A.N."/>
            <person name="Grigoriev I.V."/>
            <person name="Debuchy R."/>
            <person name="Gladieux P."/>
            <person name="Thoren M.H."/>
            <person name="Johannesson H."/>
        </authorList>
    </citation>
    <scope>NUCLEOTIDE SEQUENCE</scope>
    <source>
        <strain evidence="1">CBS 757.83</strain>
    </source>
</reference>
<dbReference type="Proteomes" id="UP001305647">
    <property type="component" value="Unassembled WGS sequence"/>
</dbReference>
<gene>
    <name evidence="1" type="ORF">N658DRAFT_491103</name>
</gene>
<dbReference type="AlphaFoldDB" id="A0AAN6T609"/>
<name>A0AAN6T609_9PEZI</name>
<organism evidence="1 2">
    <name type="scientific">Parathielavia hyrcaniae</name>
    <dbReference type="NCBI Taxonomy" id="113614"/>
    <lineage>
        <taxon>Eukaryota</taxon>
        <taxon>Fungi</taxon>
        <taxon>Dikarya</taxon>
        <taxon>Ascomycota</taxon>
        <taxon>Pezizomycotina</taxon>
        <taxon>Sordariomycetes</taxon>
        <taxon>Sordariomycetidae</taxon>
        <taxon>Sordariales</taxon>
        <taxon>Chaetomiaceae</taxon>
        <taxon>Parathielavia</taxon>
    </lineage>
</organism>
<proteinExistence type="predicted"/>
<keyword evidence="2" id="KW-1185">Reference proteome</keyword>
<evidence type="ECO:0000313" key="2">
    <source>
        <dbReference type="Proteomes" id="UP001305647"/>
    </source>
</evidence>
<evidence type="ECO:0000313" key="1">
    <source>
        <dbReference type="EMBL" id="KAK4106480.1"/>
    </source>
</evidence>
<dbReference type="EMBL" id="MU863624">
    <property type="protein sequence ID" value="KAK4106480.1"/>
    <property type="molecule type" value="Genomic_DNA"/>
</dbReference>
<comment type="caution">
    <text evidence="1">The sequence shown here is derived from an EMBL/GenBank/DDBJ whole genome shotgun (WGS) entry which is preliminary data.</text>
</comment>
<accession>A0AAN6T609</accession>
<reference evidence="1" key="1">
    <citation type="journal article" date="2023" name="Mol. Phylogenet. Evol.">
        <title>Genome-scale phylogeny and comparative genomics of the fungal order Sordariales.</title>
        <authorList>
            <person name="Hensen N."/>
            <person name="Bonometti L."/>
            <person name="Westerberg I."/>
            <person name="Brannstrom I.O."/>
            <person name="Guillou S."/>
            <person name="Cros-Aarteil S."/>
            <person name="Calhoun S."/>
            <person name="Haridas S."/>
            <person name="Kuo A."/>
            <person name="Mondo S."/>
            <person name="Pangilinan J."/>
            <person name="Riley R."/>
            <person name="LaButti K."/>
            <person name="Andreopoulos B."/>
            <person name="Lipzen A."/>
            <person name="Chen C."/>
            <person name="Yan M."/>
            <person name="Daum C."/>
            <person name="Ng V."/>
            <person name="Clum A."/>
            <person name="Steindorff A."/>
            <person name="Ohm R.A."/>
            <person name="Martin F."/>
            <person name="Silar P."/>
            <person name="Natvig D.O."/>
            <person name="Lalanne C."/>
            <person name="Gautier V."/>
            <person name="Ament-Velasquez S.L."/>
            <person name="Kruys A."/>
            <person name="Hutchinson M.I."/>
            <person name="Powell A.J."/>
            <person name="Barry K."/>
            <person name="Miller A.N."/>
            <person name="Grigoriev I.V."/>
            <person name="Debuchy R."/>
            <person name="Gladieux P."/>
            <person name="Hiltunen Thoren M."/>
            <person name="Johannesson H."/>
        </authorList>
    </citation>
    <scope>NUCLEOTIDE SEQUENCE</scope>
    <source>
        <strain evidence="1">CBS 757.83</strain>
    </source>
</reference>
<protein>
    <submittedName>
        <fullName evidence="1">Uncharacterized protein</fullName>
    </submittedName>
</protein>
<sequence>MAHSRVFARVSRFEVRLVVLRVEGEWSVDCLAPRHSSKPGELGRAWSCDAMLEGRDLTRRSSSQTHHDPMLV</sequence>